<feature type="transmembrane region" description="Helical" evidence="7">
    <location>
        <begin position="281"/>
        <end position="301"/>
    </location>
</feature>
<feature type="domain" description="SSD" evidence="8">
    <location>
        <begin position="237"/>
        <end position="332"/>
    </location>
</feature>
<dbReference type="Gene3D" id="1.20.1640.10">
    <property type="entry name" value="Multidrug efflux transporter AcrB transmembrane domain"/>
    <property type="match status" value="2"/>
</dbReference>
<evidence type="ECO:0000256" key="5">
    <source>
        <dbReference type="ARBA" id="ARBA00022989"/>
    </source>
</evidence>
<keyword evidence="6 7" id="KW-0472">Membrane</keyword>
<dbReference type="InterPro" id="IPR004869">
    <property type="entry name" value="MMPL_dom"/>
</dbReference>
<evidence type="ECO:0000256" key="7">
    <source>
        <dbReference type="SAM" id="Phobius"/>
    </source>
</evidence>
<keyword evidence="3" id="KW-1003">Cell membrane</keyword>
<comment type="subcellular location">
    <subcellularLocation>
        <location evidence="1">Cell membrane</location>
        <topology evidence="1">Multi-pass membrane protein</topology>
    </subcellularLocation>
</comment>
<dbReference type="Pfam" id="PF03176">
    <property type="entry name" value="MMPL"/>
    <property type="match status" value="2"/>
</dbReference>
<dbReference type="InterPro" id="IPR000731">
    <property type="entry name" value="SSD"/>
</dbReference>
<feature type="transmembrane region" description="Helical" evidence="7">
    <location>
        <begin position="307"/>
        <end position="334"/>
    </location>
</feature>
<sequence>MPTSASERTQDPHAGTNRLTRFIAGRRSAWVVALLPLLLAGFMFSLGEAEREEQTVDSLPAGFDITEATKMQEEATEGEDLVAIVLWTADEGEFTQAQVGELREYVGQAPLLVADDNTAAYTVRPVEDGDSAGVRDQVKDLRDEVEGSSPDGVTAEVTGPAGLRADFGEVFAGADVTLLIATASIVAVLLIVTYRSPILWVVPLTVVAVADRLAAITATQVMQHVDAVAWDASTVGILSVLVFGAGTNYALLLISRYRDELKIEEARHVAMARALTRTAESVLFSATTVVLGVLTLLLSATPTTRGLGLACGIGIVIAAAFALIVLPAALVLFGRWIFWPKVPKVGEPQLVDSNGFWHRVGTQVNRRPGTFVAVTLALIALMAVGFTQVKTGLSSEEQFTQVPQAVTAAERLGESFPAGTASPTEVVTRDDAREVLATVEDVEGVTSARITAENNGITVVQATLEAPPSSDGAGETIVALREALEGYDETYVGGSDAEKVDVDEATYGERLLILPMIALLVLVALMLLLRSIVAPLLLVGTVIATYAAAMGLSWWVFRGIFDFPALDQTVPLFAFLFLVALGIDYNIFLVTRAREEALTHGNRRGVLRALTATGGVITSAGILLAAVFAVLGVLPLVLLAQLGIIIFIGVLLDTLLVRTVLVPALAITLGDRFWWPRKPARTVEG</sequence>
<dbReference type="InterPro" id="IPR050545">
    <property type="entry name" value="Mycobact_MmpL"/>
</dbReference>
<keyword evidence="5 7" id="KW-1133">Transmembrane helix</keyword>
<dbReference type="Proteomes" id="UP000756387">
    <property type="component" value="Unassembled WGS sequence"/>
</dbReference>
<dbReference type="RefSeq" id="WP_193637865.1">
    <property type="nucleotide sequence ID" value="NZ_JADCSA010000006.1"/>
</dbReference>
<keyword evidence="10" id="KW-1185">Reference proteome</keyword>
<proteinExistence type="inferred from homology"/>
<evidence type="ECO:0000256" key="3">
    <source>
        <dbReference type="ARBA" id="ARBA00022475"/>
    </source>
</evidence>
<evidence type="ECO:0000256" key="6">
    <source>
        <dbReference type="ARBA" id="ARBA00023136"/>
    </source>
</evidence>
<keyword evidence="4 7" id="KW-0812">Transmembrane</keyword>
<gene>
    <name evidence="9" type="ORF">IEQ44_07675</name>
</gene>
<dbReference type="PANTHER" id="PTHR33406">
    <property type="entry name" value="MEMBRANE PROTEIN MJ1562-RELATED"/>
    <property type="match status" value="1"/>
</dbReference>
<dbReference type="PROSITE" id="PS50156">
    <property type="entry name" value="SSD"/>
    <property type="match status" value="2"/>
</dbReference>
<reference evidence="9 10" key="1">
    <citation type="submission" date="2020-10" db="EMBL/GenBank/DDBJ databases">
        <title>Nocardioides sp. isolated from sludge.</title>
        <authorList>
            <person name="Zhang X."/>
        </authorList>
    </citation>
    <scope>NUCLEOTIDE SEQUENCE [LARGE SCALE GENOMIC DNA]</scope>
    <source>
        <strain evidence="9 10">Y6</strain>
    </source>
</reference>
<evidence type="ECO:0000313" key="9">
    <source>
        <dbReference type="EMBL" id="MBE7324528.1"/>
    </source>
</evidence>
<feature type="transmembrane region" description="Helical" evidence="7">
    <location>
        <begin position="170"/>
        <end position="192"/>
    </location>
</feature>
<feature type="transmembrane region" description="Helical" evidence="7">
    <location>
        <begin position="569"/>
        <end position="588"/>
    </location>
</feature>
<protein>
    <submittedName>
        <fullName evidence="9">MMPL family transporter</fullName>
    </submittedName>
</protein>
<feature type="transmembrane region" description="Helical" evidence="7">
    <location>
        <begin position="511"/>
        <end position="529"/>
    </location>
</feature>
<evidence type="ECO:0000256" key="1">
    <source>
        <dbReference type="ARBA" id="ARBA00004651"/>
    </source>
</evidence>
<evidence type="ECO:0000256" key="4">
    <source>
        <dbReference type="ARBA" id="ARBA00022692"/>
    </source>
</evidence>
<name>A0ABR9RSL5_9ACTN</name>
<evidence type="ECO:0000313" key="10">
    <source>
        <dbReference type="Proteomes" id="UP000756387"/>
    </source>
</evidence>
<evidence type="ECO:0000256" key="2">
    <source>
        <dbReference type="ARBA" id="ARBA00010157"/>
    </source>
</evidence>
<feature type="transmembrane region" description="Helical" evidence="7">
    <location>
        <begin position="28"/>
        <end position="47"/>
    </location>
</feature>
<organism evidence="9 10">
    <name type="scientific">Nocardioides malaquae</name>
    <dbReference type="NCBI Taxonomy" id="2773426"/>
    <lineage>
        <taxon>Bacteria</taxon>
        <taxon>Bacillati</taxon>
        <taxon>Actinomycetota</taxon>
        <taxon>Actinomycetes</taxon>
        <taxon>Propionibacteriales</taxon>
        <taxon>Nocardioidaceae</taxon>
        <taxon>Nocardioides</taxon>
    </lineage>
</organism>
<feature type="transmembrane region" description="Helical" evidence="7">
    <location>
        <begin position="609"/>
        <end position="638"/>
    </location>
</feature>
<comment type="similarity">
    <text evidence="2">Belongs to the resistance-nodulation-cell division (RND) (TC 2.A.6) family. MmpL subfamily.</text>
</comment>
<feature type="transmembrane region" description="Helical" evidence="7">
    <location>
        <begin position="536"/>
        <end position="557"/>
    </location>
</feature>
<dbReference type="PANTHER" id="PTHR33406:SF6">
    <property type="entry name" value="MEMBRANE PROTEIN YDGH-RELATED"/>
    <property type="match status" value="1"/>
</dbReference>
<feature type="transmembrane region" description="Helical" evidence="7">
    <location>
        <begin position="234"/>
        <end position="254"/>
    </location>
</feature>
<dbReference type="SUPFAM" id="SSF82866">
    <property type="entry name" value="Multidrug efflux transporter AcrB transmembrane domain"/>
    <property type="match status" value="2"/>
</dbReference>
<feature type="domain" description="SSD" evidence="8">
    <location>
        <begin position="536"/>
        <end position="667"/>
    </location>
</feature>
<feature type="transmembrane region" description="Helical" evidence="7">
    <location>
        <begin position="369"/>
        <end position="389"/>
    </location>
</feature>
<comment type="caution">
    <text evidence="9">The sequence shown here is derived from an EMBL/GenBank/DDBJ whole genome shotgun (WGS) entry which is preliminary data.</text>
</comment>
<accession>A0ABR9RSL5</accession>
<evidence type="ECO:0000259" key="8">
    <source>
        <dbReference type="PROSITE" id="PS50156"/>
    </source>
</evidence>
<feature type="transmembrane region" description="Helical" evidence="7">
    <location>
        <begin position="199"/>
        <end position="222"/>
    </location>
</feature>
<feature type="transmembrane region" description="Helical" evidence="7">
    <location>
        <begin position="644"/>
        <end position="669"/>
    </location>
</feature>
<dbReference type="EMBL" id="JADCSA010000006">
    <property type="protein sequence ID" value="MBE7324528.1"/>
    <property type="molecule type" value="Genomic_DNA"/>
</dbReference>